<dbReference type="Proteomes" id="UP000270219">
    <property type="component" value="Unassembled WGS sequence"/>
</dbReference>
<keyword evidence="2" id="KW-1185">Reference proteome</keyword>
<reference evidence="1 2" key="1">
    <citation type="submission" date="2018-10" db="EMBL/GenBank/DDBJ databases">
        <title>Oceanobacillus sp. YLB-02 draft genome.</title>
        <authorList>
            <person name="Yu L."/>
        </authorList>
    </citation>
    <scope>NUCLEOTIDE SEQUENCE [LARGE SCALE GENOMIC DNA]</scope>
    <source>
        <strain evidence="1 2">YLB-02</strain>
    </source>
</reference>
<evidence type="ECO:0000313" key="1">
    <source>
        <dbReference type="EMBL" id="RLL43655.1"/>
    </source>
</evidence>
<dbReference type="CDD" id="cd14789">
    <property type="entry name" value="Tiki"/>
    <property type="match status" value="1"/>
</dbReference>
<dbReference type="EMBL" id="RCHR01000004">
    <property type="protein sequence ID" value="RLL43655.1"/>
    <property type="molecule type" value="Genomic_DNA"/>
</dbReference>
<protein>
    <submittedName>
        <fullName evidence="1">TraB/GumN family protein</fullName>
    </submittedName>
</protein>
<name>A0A498D457_9BACI</name>
<dbReference type="InterPro" id="IPR047111">
    <property type="entry name" value="YbaP-like"/>
</dbReference>
<dbReference type="AlphaFoldDB" id="A0A498D457"/>
<dbReference type="PROSITE" id="PS51257">
    <property type="entry name" value="PROKAR_LIPOPROTEIN"/>
    <property type="match status" value="1"/>
</dbReference>
<dbReference type="RefSeq" id="WP_121523317.1">
    <property type="nucleotide sequence ID" value="NZ_RCHR01000004.1"/>
</dbReference>
<gene>
    <name evidence="1" type="ORF">D8M04_12080</name>
</gene>
<comment type="caution">
    <text evidence="1">The sequence shown here is derived from an EMBL/GenBank/DDBJ whole genome shotgun (WGS) entry which is preliminary data.</text>
</comment>
<dbReference type="PANTHER" id="PTHR40590:SF1">
    <property type="entry name" value="CYTOPLASMIC PROTEIN"/>
    <property type="match status" value="1"/>
</dbReference>
<organism evidence="1 2">
    <name type="scientific">Oceanobacillus piezotolerans</name>
    <dbReference type="NCBI Taxonomy" id="2448030"/>
    <lineage>
        <taxon>Bacteria</taxon>
        <taxon>Bacillati</taxon>
        <taxon>Bacillota</taxon>
        <taxon>Bacilli</taxon>
        <taxon>Bacillales</taxon>
        <taxon>Bacillaceae</taxon>
        <taxon>Oceanobacillus</taxon>
    </lineage>
</organism>
<dbReference type="InterPro" id="IPR002816">
    <property type="entry name" value="TraB/PrgY/GumN_fam"/>
</dbReference>
<dbReference type="OrthoDB" id="357294at2"/>
<dbReference type="Pfam" id="PF01963">
    <property type="entry name" value="TraB_PrgY_gumN"/>
    <property type="match status" value="1"/>
</dbReference>
<proteinExistence type="predicted"/>
<dbReference type="SUPFAM" id="SSF52058">
    <property type="entry name" value="L domain-like"/>
    <property type="match status" value="1"/>
</dbReference>
<dbReference type="InterPro" id="IPR032675">
    <property type="entry name" value="LRR_dom_sf"/>
</dbReference>
<sequence>MKHLFSKLLLVLLAMIIVGCQSEEPLIFSDDKLEQALQEELHKTDKELFLSDFDEITELELAGYGIVSLDGMESLDTLENISLEENEIHDFSPLLEMEMLEEVNINGNPIDDNEEQQSLIQELRELGVTVQYEKEITGSPDGPGGYLWKVENGDTTVYLQGTIHLGKEELFPLNEEIESAYRSADVIVPEIDLTRINPFEVQQITMDLGTYQDGTTIQDHIPAELYTDLKTTMEELGLPLEMVETYKPWLLSSTIQQLMVQEIGFINGVDEYFLARAVKDEKEIIPLETVEEQFIIFADTSPQYQVQMLEESLIDIDTYEEELNKLLAAYMEGDIDNMLSSLMADAEEVEASEEEQAFMEALNDNRNIGMTESIVEFLEADNGQTYFVIVGTLHYILEPHIISLLEEAGFEVEHIY</sequence>
<dbReference type="PANTHER" id="PTHR40590">
    <property type="entry name" value="CYTOPLASMIC PROTEIN-RELATED"/>
    <property type="match status" value="1"/>
</dbReference>
<accession>A0A498D457</accession>
<dbReference type="Gene3D" id="3.80.10.10">
    <property type="entry name" value="Ribonuclease Inhibitor"/>
    <property type="match status" value="1"/>
</dbReference>
<evidence type="ECO:0000313" key="2">
    <source>
        <dbReference type="Proteomes" id="UP000270219"/>
    </source>
</evidence>